<protein>
    <submittedName>
        <fullName evidence="5">Uncharacterized protein</fullName>
    </submittedName>
</protein>
<dbReference type="CDD" id="cd22926">
    <property type="entry name" value="HFD_SPT3"/>
    <property type="match status" value="1"/>
</dbReference>
<keyword evidence="4" id="KW-0539">Nucleus</keyword>
<dbReference type="PANTHER" id="PTHR11380:SF16">
    <property type="entry name" value="TRANSCRIPTION INITIATION PROTEIN SPT3 HOMOLOG"/>
    <property type="match status" value="1"/>
</dbReference>
<accession>A0AA39LVY6</accession>
<dbReference type="Pfam" id="PF02269">
    <property type="entry name" value="TFIID-18kDa"/>
    <property type="match status" value="1"/>
</dbReference>
<keyword evidence="2" id="KW-0805">Transcription regulation</keyword>
<proteinExistence type="predicted"/>
<evidence type="ECO:0000313" key="6">
    <source>
        <dbReference type="Proteomes" id="UP001175271"/>
    </source>
</evidence>
<evidence type="ECO:0000256" key="1">
    <source>
        <dbReference type="ARBA" id="ARBA00004123"/>
    </source>
</evidence>
<comment type="caution">
    <text evidence="5">The sequence shown here is derived from an EMBL/GenBank/DDBJ whole genome shotgun (WGS) entry which is preliminary data.</text>
</comment>
<keyword evidence="6" id="KW-1185">Reference proteome</keyword>
<evidence type="ECO:0000256" key="3">
    <source>
        <dbReference type="ARBA" id="ARBA00023163"/>
    </source>
</evidence>
<dbReference type="GO" id="GO:0006366">
    <property type="term" value="P:transcription by RNA polymerase II"/>
    <property type="evidence" value="ECO:0007669"/>
    <property type="project" value="InterPro"/>
</dbReference>
<dbReference type="AlphaFoldDB" id="A0AA39LVY6"/>
<evidence type="ECO:0000313" key="5">
    <source>
        <dbReference type="EMBL" id="KAK0411304.1"/>
    </source>
</evidence>
<keyword evidence="3" id="KW-0804">Transcription</keyword>
<comment type="subcellular location">
    <subcellularLocation>
        <location evidence="1">Nucleus</location>
    </subcellularLocation>
</comment>
<reference evidence="5" key="1">
    <citation type="submission" date="2023-06" db="EMBL/GenBank/DDBJ databases">
        <title>Genomic analysis of the entomopathogenic nematode Steinernema hermaphroditum.</title>
        <authorList>
            <person name="Schwarz E.M."/>
            <person name="Heppert J.K."/>
            <person name="Baniya A."/>
            <person name="Schwartz H.T."/>
            <person name="Tan C.-H."/>
            <person name="Antoshechkin I."/>
            <person name="Sternberg P.W."/>
            <person name="Goodrich-Blair H."/>
            <person name="Dillman A.R."/>
        </authorList>
    </citation>
    <scope>NUCLEOTIDE SEQUENCE</scope>
    <source>
        <strain evidence="5">PS9179</strain>
        <tissue evidence="5">Whole animal</tissue>
    </source>
</reference>
<dbReference type="GO" id="GO:0005634">
    <property type="term" value="C:nucleus"/>
    <property type="evidence" value="ECO:0007669"/>
    <property type="project" value="UniProtKB-SubCell"/>
</dbReference>
<dbReference type="PANTHER" id="PTHR11380">
    <property type="entry name" value="TRANSCRIPTION INITIATION FACTOR TFIID/SUPT3-RELATED"/>
    <property type="match status" value="1"/>
</dbReference>
<evidence type="ECO:0000256" key="4">
    <source>
        <dbReference type="ARBA" id="ARBA00023242"/>
    </source>
</evidence>
<gene>
    <name evidence="5" type="ORF">QR680_005593</name>
</gene>
<name>A0AA39LVY6_9BILA</name>
<evidence type="ECO:0000256" key="2">
    <source>
        <dbReference type="ARBA" id="ARBA00023015"/>
    </source>
</evidence>
<dbReference type="InterPro" id="IPR003195">
    <property type="entry name" value="TFIID_TAF13"/>
</dbReference>
<sequence length="286" mass="33245">MSSSESVDVARLVDAREDTIEEDEVGHFLKIISRLMFTYGDSHKPLVECQRYLLRIVYTEMREMIYVAKRNTDSKRRQRRNNIDVADLVFQFRRHPPLLRRLIKYIGYELLKHALLMFDSVQLKEAHIGSATMFNNVISDEQSGSSGGIAKFAMSHDKNEKRGVKAIRAALSDFDVHGQLVKCLEQGDRDPIFDDTVAIRKARFWERCQHMPSELYEQFSGARRYSFLVMPKKKPFVLVKKYVKWLKAERVTRLAVWILNFCSLELVACITEMAVISRRMETATAL</sequence>
<dbReference type="Proteomes" id="UP001175271">
    <property type="component" value="Unassembled WGS sequence"/>
</dbReference>
<dbReference type="EMBL" id="JAUCMV010000003">
    <property type="protein sequence ID" value="KAK0411304.1"/>
    <property type="molecule type" value="Genomic_DNA"/>
</dbReference>
<organism evidence="5 6">
    <name type="scientific">Steinernema hermaphroditum</name>
    <dbReference type="NCBI Taxonomy" id="289476"/>
    <lineage>
        <taxon>Eukaryota</taxon>
        <taxon>Metazoa</taxon>
        <taxon>Ecdysozoa</taxon>
        <taxon>Nematoda</taxon>
        <taxon>Chromadorea</taxon>
        <taxon>Rhabditida</taxon>
        <taxon>Tylenchina</taxon>
        <taxon>Panagrolaimomorpha</taxon>
        <taxon>Strongyloidoidea</taxon>
        <taxon>Steinernematidae</taxon>
        <taxon>Steinernema</taxon>
    </lineage>
</organism>